<dbReference type="EMBL" id="SIHI01000002">
    <property type="protein sequence ID" value="TWT55749.1"/>
    <property type="molecule type" value="Genomic_DNA"/>
</dbReference>
<evidence type="ECO:0000313" key="2">
    <source>
        <dbReference type="EMBL" id="TWT55749.1"/>
    </source>
</evidence>
<evidence type="ECO:0000313" key="3">
    <source>
        <dbReference type="Proteomes" id="UP000317243"/>
    </source>
</evidence>
<dbReference type="InterPro" id="IPR021218">
    <property type="entry name" value="DUF2784"/>
</dbReference>
<feature type="transmembrane region" description="Helical" evidence="1">
    <location>
        <begin position="46"/>
        <end position="66"/>
    </location>
</feature>
<comment type="caution">
    <text evidence="2">The sequence shown here is derived from an EMBL/GenBank/DDBJ whole genome shotgun (WGS) entry which is preliminary data.</text>
</comment>
<keyword evidence="3" id="KW-1185">Reference proteome</keyword>
<sequence>MNESNYALLADVVAVFHLAYAATIVVGLVLILYGGIAGWRWVRNRWFRIIHLLMILIVVAEAWAGVTCPLTTLEESLRAKASQPFDGDGFLAGFVHQLLFFDAPWWVFTMCYTACGLLILVSLSFVPPDWSRSERTNRVTN</sequence>
<keyword evidence="1" id="KW-0472">Membrane</keyword>
<dbReference type="Proteomes" id="UP000317243">
    <property type="component" value="Unassembled WGS sequence"/>
</dbReference>
<gene>
    <name evidence="2" type="ORF">KOR42_25600</name>
</gene>
<protein>
    <recommendedName>
        <fullName evidence="4">DUF2784 domain-containing protein</fullName>
    </recommendedName>
</protein>
<dbReference type="OrthoDB" id="370375at2"/>
<reference evidence="2 3" key="1">
    <citation type="submission" date="2019-02" db="EMBL/GenBank/DDBJ databases">
        <title>Deep-cultivation of Planctomycetes and their phenomic and genomic characterization uncovers novel biology.</title>
        <authorList>
            <person name="Wiegand S."/>
            <person name="Jogler M."/>
            <person name="Boedeker C."/>
            <person name="Pinto D."/>
            <person name="Vollmers J."/>
            <person name="Rivas-Marin E."/>
            <person name="Kohn T."/>
            <person name="Peeters S.H."/>
            <person name="Heuer A."/>
            <person name="Rast P."/>
            <person name="Oberbeckmann S."/>
            <person name="Bunk B."/>
            <person name="Jeske O."/>
            <person name="Meyerdierks A."/>
            <person name="Storesund J.E."/>
            <person name="Kallscheuer N."/>
            <person name="Luecker S."/>
            <person name="Lage O.M."/>
            <person name="Pohl T."/>
            <person name="Merkel B.J."/>
            <person name="Hornburger P."/>
            <person name="Mueller R.-W."/>
            <person name="Bruemmer F."/>
            <person name="Labrenz M."/>
            <person name="Spormann A.M."/>
            <person name="Op Den Camp H."/>
            <person name="Overmann J."/>
            <person name="Amann R."/>
            <person name="Jetten M.S.M."/>
            <person name="Mascher T."/>
            <person name="Medema M.H."/>
            <person name="Devos D.P."/>
            <person name="Kaster A.-K."/>
            <person name="Ovreas L."/>
            <person name="Rohde M."/>
            <person name="Galperin M.Y."/>
            <person name="Jogler C."/>
        </authorList>
    </citation>
    <scope>NUCLEOTIDE SEQUENCE [LARGE SCALE GENOMIC DNA]</scope>
    <source>
        <strain evidence="2 3">KOR42</strain>
    </source>
</reference>
<dbReference type="Pfam" id="PF10861">
    <property type="entry name" value="DUF2784"/>
    <property type="match status" value="1"/>
</dbReference>
<organism evidence="2 3">
    <name type="scientific">Thalassoglobus neptunius</name>
    <dbReference type="NCBI Taxonomy" id="1938619"/>
    <lineage>
        <taxon>Bacteria</taxon>
        <taxon>Pseudomonadati</taxon>
        <taxon>Planctomycetota</taxon>
        <taxon>Planctomycetia</taxon>
        <taxon>Planctomycetales</taxon>
        <taxon>Planctomycetaceae</taxon>
        <taxon>Thalassoglobus</taxon>
    </lineage>
</organism>
<evidence type="ECO:0000256" key="1">
    <source>
        <dbReference type="SAM" id="Phobius"/>
    </source>
</evidence>
<feature type="transmembrane region" description="Helical" evidence="1">
    <location>
        <begin position="12"/>
        <end position="34"/>
    </location>
</feature>
<dbReference type="RefSeq" id="WP_146510096.1">
    <property type="nucleotide sequence ID" value="NZ_SIHI01000002.1"/>
</dbReference>
<dbReference type="AlphaFoldDB" id="A0A5C5WZM5"/>
<proteinExistence type="predicted"/>
<feature type="transmembrane region" description="Helical" evidence="1">
    <location>
        <begin position="105"/>
        <end position="126"/>
    </location>
</feature>
<keyword evidence="1" id="KW-0812">Transmembrane</keyword>
<name>A0A5C5WZM5_9PLAN</name>
<accession>A0A5C5WZM5</accession>
<evidence type="ECO:0008006" key="4">
    <source>
        <dbReference type="Google" id="ProtNLM"/>
    </source>
</evidence>
<keyword evidence="1" id="KW-1133">Transmembrane helix</keyword>